<feature type="region of interest" description="Disordered" evidence="3">
    <location>
        <begin position="165"/>
        <end position="260"/>
    </location>
</feature>
<dbReference type="PANTHER" id="PTHR48407">
    <property type="entry name" value="CRANIOFACIAL DEVELOPMENT PROTEIN 1"/>
    <property type="match status" value="1"/>
</dbReference>
<organism evidence="5 6">
    <name type="scientific">Saccharata proteae CBS 121410</name>
    <dbReference type="NCBI Taxonomy" id="1314787"/>
    <lineage>
        <taxon>Eukaryota</taxon>
        <taxon>Fungi</taxon>
        <taxon>Dikarya</taxon>
        <taxon>Ascomycota</taxon>
        <taxon>Pezizomycotina</taxon>
        <taxon>Dothideomycetes</taxon>
        <taxon>Dothideomycetes incertae sedis</taxon>
        <taxon>Botryosphaeriales</taxon>
        <taxon>Saccharataceae</taxon>
        <taxon>Saccharata</taxon>
    </lineage>
</organism>
<comment type="caution">
    <text evidence="5">The sequence shown here is derived from an EMBL/GenBank/DDBJ whole genome shotgun (WGS) entry which is preliminary data.</text>
</comment>
<feature type="domain" description="BCNT-C" evidence="4">
    <location>
        <begin position="281"/>
        <end position="363"/>
    </location>
</feature>
<evidence type="ECO:0000256" key="2">
    <source>
        <dbReference type="ARBA" id="ARBA00019138"/>
    </source>
</evidence>
<dbReference type="OrthoDB" id="445677at2759"/>
<dbReference type="GO" id="GO:0000812">
    <property type="term" value="C:Swr1 complex"/>
    <property type="evidence" value="ECO:0007669"/>
    <property type="project" value="TreeGrafter"/>
</dbReference>
<feature type="region of interest" description="Disordered" evidence="3">
    <location>
        <begin position="1"/>
        <end position="101"/>
    </location>
</feature>
<comment type="similarity">
    <text evidence="1">Belongs to the SWC5 family.</text>
</comment>
<feature type="compositionally biased region" description="Basic and acidic residues" evidence="3">
    <location>
        <begin position="165"/>
        <end position="179"/>
    </location>
</feature>
<evidence type="ECO:0000259" key="4">
    <source>
        <dbReference type="PROSITE" id="PS51279"/>
    </source>
</evidence>
<dbReference type="AlphaFoldDB" id="A0A9P4LY24"/>
<proteinExistence type="inferred from homology"/>
<feature type="compositionally biased region" description="Polar residues" evidence="3">
    <location>
        <begin position="1"/>
        <end position="10"/>
    </location>
</feature>
<dbReference type="PANTHER" id="PTHR48407:SF1">
    <property type="entry name" value="CRANIOFACIAL DEVELOPMENT PROTEIN 1"/>
    <property type="match status" value="1"/>
</dbReference>
<dbReference type="PROSITE" id="PS51279">
    <property type="entry name" value="BCNT_C"/>
    <property type="match status" value="1"/>
</dbReference>
<dbReference type="InterPro" id="IPR027124">
    <property type="entry name" value="Swc5/CFDP1/2"/>
</dbReference>
<dbReference type="Pfam" id="PF07572">
    <property type="entry name" value="BCNT"/>
    <property type="match status" value="1"/>
</dbReference>
<dbReference type="EMBL" id="ML978730">
    <property type="protein sequence ID" value="KAF2085558.1"/>
    <property type="molecule type" value="Genomic_DNA"/>
</dbReference>
<reference evidence="5" key="1">
    <citation type="journal article" date="2020" name="Stud. Mycol.">
        <title>101 Dothideomycetes genomes: a test case for predicting lifestyles and emergence of pathogens.</title>
        <authorList>
            <person name="Haridas S."/>
            <person name="Albert R."/>
            <person name="Binder M."/>
            <person name="Bloem J."/>
            <person name="Labutti K."/>
            <person name="Salamov A."/>
            <person name="Andreopoulos B."/>
            <person name="Baker S."/>
            <person name="Barry K."/>
            <person name="Bills G."/>
            <person name="Bluhm B."/>
            <person name="Cannon C."/>
            <person name="Castanera R."/>
            <person name="Culley D."/>
            <person name="Daum C."/>
            <person name="Ezra D."/>
            <person name="Gonzalez J."/>
            <person name="Henrissat B."/>
            <person name="Kuo A."/>
            <person name="Liang C."/>
            <person name="Lipzen A."/>
            <person name="Lutzoni F."/>
            <person name="Magnuson J."/>
            <person name="Mondo S."/>
            <person name="Nolan M."/>
            <person name="Ohm R."/>
            <person name="Pangilinan J."/>
            <person name="Park H.-J."/>
            <person name="Ramirez L."/>
            <person name="Alfaro M."/>
            <person name="Sun H."/>
            <person name="Tritt A."/>
            <person name="Yoshinaga Y."/>
            <person name="Zwiers L.-H."/>
            <person name="Turgeon B."/>
            <person name="Goodwin S."/>
            <person name="Spatafora J."/>
            <person name="Crous P."/>
            <person name="Grigoriev I."/>
        </authorList>
    </citation>
    <scope>NUCLEOTIDE SEQUENCE</scope>
    <source>
        <strain evidence="5">CBS 121410</strain>
    </source>
</reference>
<gene>
    <name evidence="5" type="ORF">K490DRAFT_46567</name>
</gene>
<sequence length="363" mass="40337">MADPLLQQQEEPYDSVSDEDFNPDAVPAADADASTSSSEDDAAPVSSRAKPKRKRKAADQELDSGDEITIQASKRRKSEINSELPSDDSGGDGGFIKTRAQRLVEKTERRPIARIDGATADVDAIWARLKSLPLNRPVESVAPAQQRDGAEETIIIKRIYGFAGERHEEERSVPKDSAEARLYLSQQADKEKKENTPEIAPAEEATEADAENTPIHTTQRVAKEQTKQTASDQPSLRRPLRRPSRFDPNPGAEVRAIPPTHQLTWARRRTLINTLTAESVAPPNDVINDEFPQSPRPEKVENLNTVDMSRQDWVQYVDQGGFEEELDAYGKAKEGYTGRMAFLNKVDQAIDVQRREAKAKAST</sequence>
<evidence type="ECO:0000256" key="3">
    <source>
        <dbReference type="SAM" id="MobiDB-lite"/>
    </source>
</evidence>
<keyword evidence="6" id="KW-1185">Reference proteome</keyword>
<feature type="compositionally biased region" description="Acidic residues" evidence="3">
    <location>
        <begin position="11"/>
        <end position="22"/>
    </location>
</feature>
<feature type="compositionally biased region" description="Low complexity" evidence="3">
    <location>
        <begin position="23"/>
        <end position="37"/>
    </location>
</feature>
<dbReference type="InterPro" id="IPR011421">
    <property type="entry name" value="BCNT-C"/>
</dbReference>
<evidence type="ECO:0000313" key="6">
    <source>
        <dbReference type="Proteomes" id="UP000799776"/>
    </source>
</evidence>
<evidence type="ECO:0000313" key="5">
    <source>
        <dbReference type="EMBL" id="KAF2085558.1"/>
    </source>
</evidence>
<dbReference type="Proteomes" id="UP000799776">
    <property type="component" value="Unassembled WGS sequence"/>
</dbReference>
<accession>A0A9P4LY24</accession>
<name>A0A9P4LY24_9PEZI</name>
<protein>
    <recommendedName>
        <fullName evidence="2">SWR1-complex protein 5</fullName>
    </recommendedName>
</protein>
<evidence type="ECO:0000256" key="1">
    <source>
        <dbReference type="ARBA" id="ARBA00010465"/>
    </source>
</evidence>